<dbReference type="PaxDb" id="39947-A0A0P0WIA3"/>
<dbReference type="InParanoid" id="A0A0P0WIA3"/>
<dbReference type="EMBL" id="AP014961">
    <property type="protein sequence ID" value="BAS92446.1"/>
    <property type="molecule type" value="Genomic_DNA"/>
</dbReference>
<dbReference type="Proteomes" id="UP000059680">
    <property type="component" value="Chromosome 5"/>
</dbReference>
<reference evidence="2 3" key="3">
    <citation type="journal article" date="2013" name="Rice">
        <title>Improvement of the Oryza sativa Nipponbare reference genome using next generation sequence and optical map data.</title>
        <authorList>
            <person name="Kawahara Y."/>
            <person name="de la Bastide M."/>
            <person name="Hamilton J.P."/>
            <person name="Kanamori H."/>
            <person name="McCombie W.R."/>
            <person name="Ouyang S."/>
            <person name="Schwartz D.C."/>
            <person name="Tanaka T."/>
            <person name="Wu J."/>
            <person name="Zhou S."/>
            <person name="Childs K.L."/>
            <person name="Davidson R.M."/>
            <person name="Lin H."/>
            <person name="Quesada-Ocampo L."/>
            <person name="Vaillancourt B."/>
            <person name="Sakai H."/>
            <person name="Lee S.S."/>
            <person name="Kim J."/>
            <person name="Numa H."/>
            <person name="Itoh T."/>
            <person name="Buell C.R."/>
            <person name="Matsumoto T."/>
        </authorList>
    </citation>
    <scope>NUCLEOTIDE SEQUENCE [LARGE SCALE GENOMIC DNA]</scope>
    <source>
        <strain evidence="3">cv. Nipponbare</strain>
    </source>
</reference>
<dbReference type="AlphaFoldDB" id="A0A0P0WIA3"/>
<reference evidence="2 3" key="2">
    <citation type="journal article" date="2013" name="Plant Cell Physiol.">
        <title>Rice Annotation Project Database (RAP-DB): an integrative and interactive database for rice genomics.</title>
        <authorList>
            <person name="Sakai H."/>
            <person name="Lee S.S."/>
            <person name="Tanaka T."/>
            <person name="Numa H."/>
            <person name="Kim J."/>
            <person name="Kawahara Y."/>
            <person name="Wakimoto H."/>
            <person name="Yang C.C."/>
            <person name="Iwamoto M."/>
            <person name="Abe T."/>
            <person name="Yamada Y."/>
            <person name="Muto A."/>
            <person name="Inokuchi H."/>
            <person name="Ikemura T."/>
            <person name="Matsumoto T."/>
            <person name="Sasaki T."/>
            <person name="Itoh T."/>
        </authorList>
    </citation>
    <scope>NUCLEOTIDE SEQUENCE [LARGE SCALE GENOMIC DNA]</scope>
    <source>
        <strain evidence="3">cv. Nipponbare</strain>
    </source>
</reference>
<accession>A0A0P0WIA3</accession>
<dbReference type="eggNOG" id="ENOG502R7ER">
    <property type="taxonomic scope" value="Eukaryota"/>
</dbReference>
<feature type="chain" id="PRO_5012272066" evidence="1">
    <location>
        <begin position="16"/>
        <end position="136"/>
    </location>
</feature>
<protein>
    <submittedName>
        <fullName evidence="2">Os05g0166525 protein</fullName>
    </submittedName>
</protein>
<sequence length="136" mass="15067">MTLVVFMVVTVVVLATVALDQIMEALLEMTRSPSFDSSSRVWLSWRSVTGLSLFATQTVVNAEMLLNHMPTYQLGEVMLPELVTKLGWKKPSVNLPFLDTSLSLTASDSPAVRVSFTAAEHGGAPCREKRRRPRNM</sequence>
<evidence type="ECO:0000313" key="3">
    <source>
        <dbReference type="Proteomes" id="UP000059680"/>
    </source>
</evidence>
<dbReference type="Gramene" id="Os05t0166525-00">
    <property type="protein sequence ID" value="Os05t0166525-00"/>
    <property type="gene ID" value="Os05g0166525"/>
</dbReference>
<gene>
    <name evidence="2" type="ordered locus">Os05g0166525</name>
    <name evidence="2" type="ORF">OSNPB_050166525</name>
</gene>
<reference evidence="3" key="1">
    <citation type="journal article" date="2005" name="Nature">
        <title>The map-based sequence of the rice genome.</title>
        <authorList>
            <consortium name="International rice genome sequencing project (IRGSP)"/>
            <person name="Matsumoto T."/>
            <person name="Wu J."/>
            <person name="Kanamori H."/>
            <person name="Katayose Y."/>
            <person name="Fujisawa M."/>
            <person name="Namiki N."/>
            <person name="Mizuno H."/>
            <person name="Yamamoto K."/>
            <person name="Antonio B.A."/>
            <person name="Baba T."/>
            <person name="Sakata K."/>
            <person name="Nagamura Y."/>
            <person name="Aoki H."/>
            <person name="Arikawa K."/>
            <person name="Arita K."/>
            <person name="Bito T."/>
            <person name="Chiden Y."/>
            <person name="Fujitsuka N."/>
            <person name="Fukunaka R."/>
            <person name="Hamada M."/>
            <person name="Harada C."/>
            <person name="Hayashi A."/>
            <person name="Hijishita S."/>
            <person name="Honda M."/>
            <person name="Hosokawa S."/>
            <person name="Ichikawa Y."/>
            <person name="Idonuma A."/>
            <person name="Iijima M."/>
            <person name="Ikeda M."/>
            <person name="Ikeno M."/>
            <person name="Ito K."/>
            <person name="Ito S."/>
            <person name="Ito T."/>
            <person name="Ito Y."/>
            <person name="Ito Y."/>
            <person name="Iwabuchi A."/>
            <person name="Kamiya K."/>
            <person name="Karasawa W."/>
            <person name="Kurita K."/>
            <person name="Katagiri S."/>
            <person name="Kikuta A."/>
            <person name="Kobayashi H."/>
            <person name="Kobayashi N."/>
            <person name="Machita K."/>
            <person name="Maehara T."/>
            <person name="Masukawa M."/>
            <person name="Mizubayashi T."/>
            <person name="Mukai Y."/>
            <person name="Nagasaki H."/>
            <person name="Nagata Y."/>
            <person name="Naito S."/>
            <person name="Nakashima M."/>
            <person name="Nakama Y."/>
            <person name="Nakamichi Y."/>
            <person name="Nakamura M."/>
            <person name="Meguro A."/>
            <person name="Negishi M."/>
            <person name="Ohta I."/>
            <person name="Ohta T."/>
            <person name="Okamoto M."/>
            <person name="Ono N."/>
            <person name="Saji S."/>
            <person name="Sakaguchi M."/>
            <person name="Sakai K."/>
            <person name="Shibata M."/>
            <person name="Shimokawa T."/>
            <person name="Song J."/>
            <person name="Takazaki Y."/>
            <person name="Terasawa K."/>
            <person name="Tsugane M."/>
            <person name="Tsuji K."/>
            <person name="Ueda S."/>
            <person name="Waki K."/>
            <person name="Yamagata H."/>
            <person name="Yamamoto M."/>
            <person name="Yamamoto S."/>
            <person name="Yamane H."/>
            <person name="Yoshiki S."/>
            <person name="Yoshihara R."/>
            <person name="Yukawa K."/>
            <person name="Zhong H."/>
            <person name="Yano M."/>
            <person name="Yuan Q."/>
            <person name="Ouyang S."/>
            <person name="Liu J."/>
            <person name="Jones K.M."/>
            <person name="Gansberger K."/>
            <person name="Moffat K."/>
            <person name="Hill J."/>
            <person name="Bera J."/>
            <person name="Fadrosh D."/>
            <person name="Jin S."/>
            <person name="Johri S."/>
            <person name="Kim M."/>
            <person name="Overton L."/>
            <person name="Reardon M."/>
            <person name="Tsitrin T."/>
            <person name="Vuong H."/>
            <person name="Weaver B."/>
            <person name="Ciecko A."/>
            <person name="Tallon L."/>
            <person name="Jackson J."/>
            <person name="Pai G."/>
            <person name="Aken S.V."/>
            <person name="Utterback T."/>
            <person name="Reidmuller S."/>
            <person name="Feldblyum T."/>
            <person name="Hsiao J."/>
            <person name="Zismann V."/>
            <person name="Iobst S."/>
            <person name="de Vazeille A.R."/>
            <person name="Buell C.R."/>
            <person name="Ying K."/>
            <person name="Li Y."/>
            <person name="Lu T."/>
            <person name="Huang Y."/>
            <person name="Zhao Q."/>
            <person name="Feng Q."/>
            <person name="Zhang L."/>
            <person name="Zhu J."/>
            <person name="Weng Q."/>
            <person name="Mu J."/>
            <person name="Lu Y."/>
            <person name="Fan D."/>
            <person name="Liu Y."/>
            <person name="Guan J."/>
            <person name="Zhang Y."/>
            <person name="Yu S."/>
            <person name="Liu X."/>
            <person name="Zhang Y."/>
            <person name="Hong G."/>
            <person name="Han B."/>
            <person name="Choisne N."/>
            <person name="Demange N."/>
            <person name="Orjeda G."/>
            <person name="Samain S."/>
            <person name="Cattolico L."/>
            <person name="Pelletier E."/>
            <person name="Couloux A."/>
            <person name="Segurens B."/>
            <person name="Wincker P."/>
            <person name="D'Hont A."/>
            <person name="Scarpelli C."/>
            <person name="Weissenbach J."/>
            <person name="Salanoubat M."/>
            <person name="Quetier F."/>
            <person name="Yu Y."/>
            <person name="Kim H.R."/>
            <person name="Rambo T."/>
            <person name="Currie J."/>
            <person name="Collura K."/>
            <person name="Luo M."/>
            <person name="Yang T."/>
            <person name="Ammiraju J.S.S."/>
            <person name="Engler F."/>
            <person name="Soderlund C."/>
            <person name="Wing R.A."/>
            <person name="Palmer L.E."/>
            <person name="de la Bastide M."/>
            <person name="Spiegel L."/>
            <person name="Nascimento L."/>
            <person name="Zutavern T."/>
            <person name="O'Shaughnessy A."/>
            <person name="Dike S."/>
            <person name="Dedhia N."/>
            <person name="Preston R."/>
            <person name="Balija V."/>
            <person name="McCombie W.R."/>
            <person name="Chow T."/>
            <person name="Chen H."/>
            <person name="Chung M."/>
            <person name="Chen C."/>
            <person name="Shaw J."/>
            <person name="Wu H."/>
            <person name="Hsiao K."/>
            <person name="Chao Y."/>
            <person name="Chu M."/>
            <person name="Cheng C."/>
            <person name="Hour A."/>
            <person name="Lee P."/>
            <person name="Lin S."/>
            <person name="Lin Y."/>
            <person name="Liou J."/>
            <person name="Liu S."/>
            <person name="Hsing Y."/>
            <person name="Raghuvanshi S."/>
            <person name="Mohanty A."/>
            <person name="Bharti A.K."/>
            <person name="Gaur A."/>
            <person name="Gupta V."/>
            <person name="Kumar D."/>
            <person name="Ravi V."/>
            <person name="Vij S."/>
            <person name="Kapur A."/>
            <person name="Khurana P."/>
            <person name="Khurana P."/>
            <person name="Khurana J.P."/>
            <person name="Tyagi A.K."/>
            <person name="Gaikwad K."/>
            <person name="Singh A."/>
            <person name="Dalal V."/>
            <person name="Srivastava S."/>
            <person name="Dixit A."/>
            <person name="Pal A.K."/>
            <person name="Ghazi I.A."/>
            <person name="Yadav M."/>
            <person name="Pandit A."/>
            <person name="Bhargava A."/>
            <person name="Sureshbabu K."/>
            <person name="Batra K."/>
            <person name="Sharma T.R."/>
            <person name="Mohapatra T."/>
            <person name="Singh N.K."/>
            <person name="Messing J."/>
            <person name="Nelson A.B."/>
            <person name="Fuks G."/>
            <person name="Kavchok S."/>
            <person name="Keizer G."/>
            <person name="Linton E."/>
            <person name="Llaca V."/>
            <person name="Song R."/>
            <person name="Tanyolac B."/>
            <person name="Young S."/>
            <person name="Ho-Il K."/>
            <person name="Hahn J.H."/>
            <person name="Sangsakoo G."/>
            <person name="Vanavichit A."/>
            <person name="de Mattos Luiz.A.T."/>
            <person name="Zimmer P.D."/>
            <person name="Malone G."/>
            <person name="Dellagostin O."/>
            <person name="de Oliveira A.C."/>
            <person name="Bevan M."/>
            <person name="Bancroft I."/>
            <person name="Minx P."/>
            <person name="Cordum H."/>
            <person name="Wilson R."/>
            <person name="Cheng Z."/>
            <person name="Jin W."/>
            <person name="Jiang J."/>
            <person name="Leong S.A."/>
            <person name="Iwama H."/>
            <person name="Gojobori T."/>
            <person name="Itoh T."/>
            <person name="Niimura Y."/>
            <person name="Fujii Y."/>
            <person name="Habara T."/>
            <person name="Sakai H."/>
            <person name="Sato Y."/>
            <person name="Wilson G."/>
            <person name="Kumar K."/>
            <person name="McCouch S."/>
            <person name="Juretic N."/>
            <person name="Hoen D."/>
            <person name="Wright S."/>
            <person name="Bruskiewich R."/>
            <person name="Bureau T."/>
            <person name="Miyao A."/>
            <person name="Hirochika H."/>
            <person name="Nishikawa T."/>
            <person name="Kadowaki K."/>
            <person name="Sugiura M."/>
            <person name="Burr B."/>
            <person name="Sasaki T."/>
        </authorList>
    </citation>
    <scope>NUCLEOTIDE SEQUENCE [LARGE SCALE GENOMIC DNA]</scope>
    <source>
        <strain evidence="3">cv. Nipponbare</strain>
    </source>
</reference>
<organism evidence="2 3">
    <name type="scientific">Oryza sativa subsp. japonica</name>
    <name type="common">Rice</name>
    <dbReference type="NCBI Taxonomy" id="39947"/>
    <lineage>
        <taxon>Eukaryota</taxon>
        <taxon>Viridiplantae</taxon>
        <taxon>Streptophyta</taxon>
        <taxon>Embryophyta</taxon>
        <taxon>Tracheophyta</taxon>
        <taxon>Spermatophyta</taxon>
        <taxon>Magnoliopsida</taxon>
        <taxon>Liliopsida</taxon>
        <taxon>Poales</taxon>
        <taxon>Poaceae</taxon>
        <taxon>BOP clade</taxon>
        <taxon>Oryzoideae</taxon>
        <taxon>Oryzeae</taxon>
        <taxon>Oryzinae</taxon>
        <taxon>Oryza</taxon>
        <taxon>Oryza sativa</taxon>
    </lineage>
</organism>
<keyword evidence="1" id="KW-0732">Signal</keyword>
<evidence type="ECO:0000313" key="2">
    <source>
        <dbReference type="EMBL" id="BAS92446.1"/>
    </source>
</evidence>
<feature type="signal peptide" evidence="1">
    <location>
        <begin position="1"/>
        <end position="15"/>
    </location>
</feature>
<proteinExistence type="predicted"/>
<name>A0A0P0WIA3_ORYSJ</name>
<keyword evidence="3" id="KW-1185">Reference proteome</keyword>
<evidence type="ECO:0000256" key="1">
    <source>
        <dbReference type="SAM" id="SignalP"/>
    </source>
</evidence>